<dbReference type="GO" id="GO:0016491">
    <property type="term" value="F:oxidoreductase activity"/>
    <property type="evidence" value="ECO:0007669"/>
    <property type="project" value="UniProtKB-KW"/>
</dbReference>
<reference evidence="4 5" key="1">
    <citation type="journal article" date="2019" name="Mol. Biol. Evol.">
        <title>Blast fungal genomes show frequent chromosomal changes, gene gains and losses, and effector gene turnover.</title>
        <authorList>
            <person name="Gomez Luciano L.B."/>
            <person name="Jason Tsai I."/>
            <person name="Chuma I."/>
            <person name="Tosa Y."/>
            <person name="Chen Y.H."/>
            <person name="Li J.Y."/>
            <person name="Li M.Y."/>
            <person name="Jade Lu M.Y."/>
            <person name="Nakayashiki H."/>
            <person name="Li W.H."/>
        </authorList>
    </citation>
    <scope>NUCLEOTIDE SEQUENCE [LARGE SCALE GENOMIC DNA]</scope>
    <source>
        <strain evidence="4">MZ5-1-6</strain>
    </source>
</reference>
<dbReference type="PANTHER" id="PTHR43618">
    <property type="entry name" value="7-ALPHA-HYDROXYSTEROID DEHYDROGENASE"/>
    <property type="match status" value="1"/>
</dbReference>
<evidence type="ECO:0000256" key="3">
    <source>
        <dbReference type="ARBA" id="ARBA00023002"/>
    </source>
</evidence>
<dbReference type="Pfam" id="PF13561">
    <property type="entry name" value="adh_short_C2"/>
    <property type="match status" value="1"/>
</dbReference>
<dbReference type="CDD" id="cd05233">
    <property type="entry name" value="SDR_c"/>
    <property type="match status" value="1"/>
</dbReference>
<dbReference type="PROSITE" id="PS00061">
    <property type="entry name" value="ADH_SHORT"/>
    <property type="match status" value="1"/>
</dbReference>
<evidence type="ECO:0008006" key="6">
    <source>
        <dbReference type="Google" id="ProtNLM"/>
    </source>
</evidence>
<dbReference type="InterPro" id="IPR036291">
    <property type="entry name" value="NAD(P)-bd_dom_sf"/>
</dbReference>
<sequence length="318" mass="33284">MGRKPIQLNHIQGIAMSTAVCIPSTFDAATLFKVNGLVAVVTGAGSGLGRTIALALAYNGSARVYLLGRRLDKLQETISLGPGGSAAARGNMIPLQVDVTDKDKLAAATAQIAADVGFIHLLVVNAGVPGPDLLGLDVTHPSPGQLQDYVLSAWSNEDFLRPFATNVTGSYFTCAAFLDLLDKGNSSENRLPGITSQVIVNSSVSAYLRNMPGTGDIAYATSKAAVNQMFKLLSTYFVRYQIRVNLLNPGVFPSEMTAPLFADDKSGLGASRLPAKRYGEEADLAGAVLYLASRAGAYVNGLSLVVDGGLVGILPSTY</sequence>
<evidence type="ECO:0000256" key="2">
    <source>
        <dbReference type="ARBA" id="ARBA00022857"/>
    </source>
</evidence>
<evidence type="ECO:0000256" key="1">
    <source>
        <dbReference type="ARBA" id="ARBA00006484"/>
    </source>
</evidence>
<keyword evidence="2" id="KW-0521">NADP</keyword>
<dbReference type="InterPro" id="IPR020904">
    <property type="entry name" value="Sc_DH/Rdtase_CS"/>
</dbReference>
<dbReference type="EMBL" id="CP034204">
    <property type="protein sequence ID" value="QBZ53545.1"/>
    <property type="molecule type" value="Genomic_DNA"/>
</dbReference>
<proteinExistence type="inferred from homology"/>
<organism evidence="4 5">
    <name type="scientific">Pyricularia oryzae</name>
    <name type="common">Rice blast fungus</name>
    <name type="synonym">Magnaporthe oryzae</name>
    <dbReference type="NCBI Taxonomy" id="318829"/>
    <lineage>
        <taxon>Eukaryota</taxon>
        <taxon>Fungi</taxon>
        <taxon>Dikarya</taxon>
        <taxon>Ascomycota</taxon>
        <taxon>Pezizomycotina</taxon>
        <taxon>Sordariomycetes</taxon>
        <taxon>Sordariomycetidae</taxon>
        <taxon>Magnaporthales</taxon>
        <taxon>Pyriculariaceae</taxon>
        <taxon>Pyricularia</taxon>
    </lineage>
</organism>
<dbReference type="Gene3D" id="3.40.50.720">
    <property type="entry name" value="NAD(P)-binding Rossmann-like Domain"/>
    <property type="match status" value="1"/>
</dbReference>
<name>A0A4V1C4N9_PYROR</name>
<dbReference type="Proteomes" id="UP000294847">
    <property type="component" value="Chromosome 1"/>
</dbReference>
<keyword evidence="3" id="KW-0560">Oxidoreductase</keyword>
<dbReference type="InterPro" id="IPR052178">
    <property type="entry name" value="Sec_Metab_Biosynth_SDR"/>
</dbReference>
<dbReference type="PANTHER" id="PTHR43618:SF18">
    <property type="entry name" value="SHORT CHAIN DEHYDROGENASE_REDUCTASE FAMILY (AFU_ORTHOLOGUE AFUA_5G12480)"/>
    <property type="match status" value="1"/>
</dbReference>
<dbReference type="AlphaFoldDB" id="A0A4V1C4N9"/>
<dbReference type="InterPro" id="IPR002347">
    <property type="entry name" value="SDR_fam"/>
</dbReference>
<dbReference type="PRINTS" id="PR00081">
    <property type="entry name" value="GDHRDH"/>
</dbReference>
<protein>
    <recommendedName>
        <fullName evidence="6">Short chain dehydrogenase/reductase family</fullName>
    </recommendedName>
</protein>
<dbReference type="SUPFAM" id="SSF51735">
    <property type="entry name" value="NAD(P)-binding Rossmann-fold domains"/>
    <property type="match status" value="1"/>
</dbReference>
<evidence type="ECO:0000313" key="4">
    <source>
        <dbReference type="EMBL" id="QBZ53545.1"/>
    </source>
</evidence>
<accession>A0A4V1C4N9</accession>
<comment type="similarity">
    <text evidence="1">Belongs to the short-chain dehydrogenases/reductases (SDR) family.</text>
</comment>
<gene>
    <name evidence="4" type="ORF">PoMZ_09232</name>
</gene>
<evidence type="ECO:0000313" key="5">
    <source>
        <dbReference type="Proteomes" id="UP000294847"/>
    </source>
</evidence>